<evidence type="ECO:0000256" key="5">
    <source>
        <dbReference type="ARBA" id="ARBA00022741"/>
    </source>
</evidence>
<dbReference type="InterPro" id="IPR003661">
    <property type="entry name" value="HisK_dim/P_dom"/>
</dbReference>
<dbReference type="CDD" id="cd00082">
    <property type="entry name" value="HisKA"/>
    <property type="match status" value="1"/>
</dbReference>
<keyword evidence="3" id="KW-0597">Phosphoprotein</keyword>
<evidence type="ECO:0000256" key="2">
    <source>
        <dbReference type="ARBA" id="ARBA00012438"/>
    </source>
</evidence>
<dbReference type="InterPro" id="IPR004358">
    <property type="entry name" value="Sig_transdc_His_kin-like_C"/>
</dbReference>
<dbReference type="GO" id="GO:0000155">
    <property type="term" value="F:phosphorelay sensor kinase activity"/>
    <property type="evidence" value="ECO:0007669"/>
    <property type="project" value="InterPro"/>
</dbReference>
<evidence type="ECO:0000259" key="10">
    <source>
        <dbReference type="PROSITE" id="PS50113"/>
    </source>
</evidence>
<comment type="catalytic activity">
    <reaction evidence="1">
        <text>ATP + protein L-histidine = ADP + protein N-phospho-L-histidine.</text>
        <dbReference type="EC" id="2.7.13.3"/>
    </reaction>
</comment>
<keyword evidence="12" id="KW-1185">Reference proteome</keyword>
<dbReference type="PROSITE" id="PS50109">
    <property type="entry name" value="HIS_KIN"/>
    <property type="match status" value="1"/>
</dbReference>
<dbReference type="PANTHER" id="PTHR43065:SF34">
    <property type="entry name" value="SPORULATION KINASE A"/>
    <property type="match status" value="1"/>
</dbReference>
<evidence type="ECO:0000256" key="1">
    <source>
        <dbReference type="ARBA" id="ARBA00000085"/>
    </source>
</evidence>
<sequence length="532" mass="59221">MTPEIVIQRMFDRQLRGGSDPSRVPEFSERLQGEELTAKIAEYQEVIDVVAEFIHKFLASVAGHPMMVAMQDENGYTLRVMGDPTILSMLRTLGVGEGCRFTEDNGPSTALACAETRRPVEMKGKEHFHEVLHAMACYSVPVLEEEDGRLLAVLTVMTSLEESHRHMLAMLSTVADSIERELRLRRQNMQLRILNQVLLDTQYYGLLITDPEGRIVDRNSHMAALLDEAGVKAPLGASVLEVPELGGYFSDVIRSGESCVGKEMTLQTPEEARAYMLDVVPIYEGGCRLDRVVGSLRDITELKKTEEVLRNTEKLVFAGQLAVGIAHEVRNPLTTVKGLLQYGNRAEKQPHYDLIMSELERMNLIVSEFMILGKPQAVMFKEEECDLILSEILRIFDIQASMNGIAVSLEAAESASILCDRNQIKQVFLNILRNAMDALPFGGQIAIGLDVAEGYQRIRFADNGYGMGEDVLRDIGKPFHTTKPEGNGLGLMIVRKIIAAHEGRLEIRSKVGEGTVVDVYVPIIPRGQIVRQ</sequence>
<protein>
    <recommendedName>
        <fullName evidence="2">histidine kinase</fullName>
        <ecNumber evidence="2">2.7.13.3</ecNumber>
    </recommendedName>
</protein>
<dbReference type="InterPro" id="IPR035965">
    <property type="entry name" value="PAS-like_dom_sf"/>
</dbReference>
<name>A0A5S5BLZ2_9BACL</name>
<dbReference type="PROSITE" id="PS50113">
    <property type="entry name" value="PAC"/>
    <property type="match status" value="1"/>
</dbReference>
<dbReference type="Pfam" id="PF02518">
    <property type="entry name" value="HATPase_c"/>
    <property type="match status" value="1"/>
</dbReference>
<keyword evidence="4" id="KW-0808">Transferase</keyword>
<dbReference type="InterPro" id="IPR036890">
    <property type="entry name" value="HATPase_C_sf"/>
</dbReference>
<comment type="caution">
    <text evidence="11">The sequence shown here is derived from an EMBL/GenBank/DDBJ whole genome shotgun (WGS) entry which is preliminary data.</text>
</comment>
<dbReference type="PANTHER" id="PTHR43065">
    <property type="entry name" value="SENSOR HISTIDINE KINASE"/>
    <property type="match status" value="1"/>
</dbReference>
<dbReference type="GO" id="GO:0005524">
    <property type="term" value="F:ATP binding"/>
    <property type="evidence" value="ECO:0007669"/>
    <property type="project" value="UniProtKB-KW"/>
</dbReference>
<evidence type="ECO:0000313" key="11">
    <source>
        <dbReference type="EMBL" id="TYP68079.1"/>
    </source>
</evidence>
<feature type="domain" description="Histidine kinase" evidence="9">
    <location>
        <begin position="324"/>
        <end position="525"/>
    </location>
</feature>
<keyword evidence="7" id="KW-0067">ATP-binding</keyword>
<keyword evidence="6 11" id="KW-0418">Kinase</keyword>
<dbReference type="SMART" id="SM00388">
    <property type="entry name" value="HisKA"/>
    <property type="match status" value="1"/>
</dbReference>
<dbReference type="EC" id="2.7.13.3" evidence="2"/>
<dbReference type="InterPro" id="IPR003018">
    <property type="entry name" value="GAF"/>
</dbReference>
<evidence type="ECO:0000256" key="8">
    <source>
        <dbReference type="ARBA" id="ARBA00023012"/>
    </source>
</evidence>
<evidence type="ECO:0000256" key="6">
    <source>
        <dbReference type="ARBA" id="ARBA00022777"/>
    </source>
</evidence>
<dbReference type="SMART" id="SM00387">
    <property type="entry name" value="HATPase_c"/>
    <property type="match status" value="1"/>
</dbReference>
<dbReference type="InterPro" id="IPR000700">
    <property type="entry name" value="PAS-assoc_C"/>
</dbReference>
<dbReference type="InterPro" id="IPR005467">
    <property type="entry name" value="His_kinase_dom"/>
</dbReference>
<dbReference type="InterPro" id="IPR036097">
    <property type="entry name" value="HisK_dim/P_sf"/>
</dbReference>
<keyword evidence="5" id="KW-0547">Nucleotide-binding</keyword>
<proteinExistence type="predicted"/>
<dbReference type="Proteomes" id="UP000323257">
    <property type="component" value="Unassembled WGS sequence"/>
</dbReference>
<keyword evidence="8" id="KW-0902">Two-component regulatory system</keyword>
<dbReference type="Gene3D" id="3.30.450.20">
    <property type="entry name" value="PAS domain"/>
    <property type="match status" value="1"/>
</dbReference>
<dbReference type="Gene3D" id="1.10.287.130">
    <property type="match status" value="1"/>
</dbReference>
<evidence type="ECO:0000259" key="9">
    <source>
        <dbReference type="PROSITE" id="PS50109"/>
    </source>
</evidence>
<feature type="domain" description="PAC" evidence="10">
    <location>
        <begin position="260"/>
        <end position="311"/>
    </location>
</feature>
<dbReference type="Gene3D" id="3.30.450.40">
    <property type="match status" value="1"/>
</dbReference>
<evidence type="ECO:0000256" key="7">
    <source>
        <dbReference type="ARBA" id="ARBA00022840"/>
    </source>
</evidence>
<dbReference type="InterPro" id="IPR003594">
    <property type="entry name" value="HATPase_dom"/>
</dbReference>
<dbReference type="SUPFAM" id="SSF55785">
    <property type="entry name" value="PYP-like sensor domain (PAS domain)"/>
    <property type="match status" value="1"/>
</dbReference>
<dbReference type="SUPFAM" id="SSF47384">
    <property type="entry name" value="Homodimeric domain of signal transducing histidine kinase"/>
    <property type="match status" value="1"/>
</dbReference>
<dbReference type="Pfam" id="PF00512">
    <property type="entry name" value="HisKA"/>
    <property type="match status" value="1"/>
</dbReference>
<dbReference type="OrthoDB" id="9784397at2"/>
<dbReference type="PRINTS" id="PR00344">
    <property type="entry name" value="BCTRLSENSOR"/>
</dbReference>
<gene>
    <name evidence="11" type="ORF">BCM02_12039</name>
</gene>
<dbReference type="EMBL" id="VNHS01000020">
    <property type="protein sequence ID" value="TYP68079.1"/>
    <property type="molecule type" value="Genomic_DNA"/>
</dbReference>
<evidence type="ECO:0000256" key="4">
    <source>
        <dbReference type="ARBA" id="ARBA00022679"/>
    </source>
</evidence>
<dbReference type="AlphaFoldDB" id="A0A5S5BLZ2"/>
<dbReference type="Gene3D" id="3.30.565.10">
    <property type="entry name" value="Histidine kinase-like ATPase, C-terminal domain"/>
    <property type="match status" value="1"/>
</dbReference>
<dbReference type="RefSeq" id="WP_148933501.1">
    <property type="nucleotide sequence ID" value="NZ_VNHS01000020.1"/>
</dbReference>
<dbReference type="SUPFAM" id="SSF55874">
    <property type="entry name" value="ATPase domain of HSP90 chaperone/DNA topoisomerase II/histidine kinase"/>
    <property type="match status" value="1"/>
</dbReference>
<reference evidence="11 12" key="1">
    <citation type="submission" date="2019-07" db="EMBL/GenBank/DDBJ databases">
        <title>Genomic Encyclopedia of Type Strains, Phase III (KMG-III): the genomes of soil and plant-associated and newly described type strains.</title>
        <authorList>
            <person name="Whitman W."/>
        </authorList>
    </citation>
    <scope>NUCLEOTIDE SEQUENCE [LARGE SCALE GENOMIC DNA]</scope>
    <source>
        <strain evidence="11 12">BL24</strain>
    </source>
</reference>
<dbReference type="InterPro" id="IPR029016">
    <property type="entry name" value="GAF-like_dom_sf"/>
</dbReference>
<accession>A0A5S5BLZ2</accession>
<evidence type="ECO:0000313" key="12">
    <source>
        <dbReference type="Proteomes" id="UP000323257"/>
    </source>
</evidence>
<dbReference type="Pfam" id="PF01590">
    <property type="entry name" value="GAF"/>
    <property type="match status" value="1"/>
</dbReference>
<organism evidence="11 12">
    <name type="scientific">Paenibacillus methanolicus</name>
    <dbReference type="NCBI Taxonomy" id="582686"/>
    <lineage>
        <taxon>Bacteria</taxon>
        <taxon>Bacillati</taxon>
        <taxon>Bacillota</taxon>
        <taxon>Bacilli</taxon>
        <taxon>Bacillales</taxon>
        <taxon>Paenibacillaceae</taxon>
        <taxon>Paenibacillus</taxon>
    </lineage>
</organism>
<evidence type="ECO:0000256" key="3">
    <source>
        <dbReference type="ARBA" id="ARBA00022553"/>
    </source>
</evidence>